<dbReference type="WBParaSite" id="JU765_v2.g6386.t1">
    <property type="protein sequence ID" value="JU765_v2.g6386.t1"/>
    <property type="gene ID" value="JU765_v2.g6386"/>
</dbReference>
<name>A0AC34RF48_9BILA</name>
<organism evidence="1 2">
    <name type="scientific">Panagrolaimus sp. JU765</name>
    <dbReference type="NCBI Taxonomy" id="591449"/>
    <lineage>
        <taxon>Eukaryota</taxon>
        <taxon>Metazoa</taxon>
        <taxon>Ecdysozoa</taxon>
        <taxon>Nematoda</taxon>
        <taxon>Chromadorea</taxon>
        <taxon>Rhabditida</taxon>
        <taxon>Tylenchina</taxon>
        <taxon>Panagrolaimomorpha</taxon>
        <taxon>Panagrolaimoidea</taxon>
        <taxon>Panagrolaimidae</taxon>
        <taxon>Panagrolaimus</taxon>
    </lineage>
</organism>
<evidence type="ECO:0000313" key="2">
    <source>
        <dbReference type="WBParaSite" id="JU765_v2.g6386.t1"/>
    </source>
</evidence>
<reference evidence="2" key="1">
    <citation type="submission" date="2022-11" db="UniProtKB">
        <authorList>
            <consortium name="WormBaseParasite"/>
        </authorList>
    </citation>
    <scope>IDENTIFICATION</scope>
</reference>
<accession>A0AC34RF48</accession>
<protein>
    <submittedName>
        <fullName evidence="2">Uncharacterized protein</fullName>
    </submittedName>
</protein>
<sequence length="159" mass="17994">MAESLSKKEQADDISDDNSVSVVQSRKHELKVNDVLVFDRSETFESQPKEVIIERLKILLTKVLQLLSECDALQFSEPEIGADFRRIKATLSQMKKNISSLKDSDIAFYMGQCDKLDETISRAAVTKRLLPGPKSELAMNMKLMDNVVDHVNWGVDYVT</sequence>
<proteinExistence type="predicted"/>
<dbReference type="Proteomes" id="UP000887576">
    <property type="component" value="Unplaced"/>
</dbReference>
<evidence type="ECO:0000313" key="1">
    <source>
        <dbReference type="Proteomes" id="UP000887576"/>
    </source>
</evidence>